<dbReference type="EMBL" id="MEUV01000038">
    <property type="protein sequence ID" value="OGC45412.1"/>
    <property type="molecule type" value="Genomic_DNA"/>
</dbReference>
<organism evidence="1 2">
    <name type="scientific">candidate division WWE3 bacterium RBG_19FT_COMBO_34_6</name>
    <dbReference type="NCBI Taxonomy" id="1802612"/>
    <lineage>
        <taxon>Bacteria</taxon>
        <taxon>Katanobacteria</taxon>
    </lineage>
</organism>
<gene>
    <name evidence="1" type="ORF">A2V49_03210</name>
</gene>
<name>A0A1F4UKM3_UNCKA</name>
<reference evidence="1 2" key="1">
    <citation type="journal article" date="2016" name="Nat. Commun.">
        <title>Thousands of microbial genomes shed light on interconnected biogeochemical processes in an aquifer system.</title>
        <authorList>
            <person name="Anantharaman K."/>
            <person name="Brown C.T."/>
            <person name="Hug L.A."/>
            <person name="Sharon I."/>
            <person name="Castelle C.J."/>
            <person name="Probst A.J."/>
            <person name="Thomas B.C."/>
            <person name="Singh A."/>
            <person name="Wilkins M.J."/>
            <person name="Karaoz U."/>
            <person name="Brodie E.L."/>
            <person name="Williams K.H."/>
            <person name="Hubbard S.S."/>
            <person name="Banfield J.F."/>
        </authorList>
    </citation>
    <scope>NUCLEOTIDE SEQUENCE [LARGE SCALE GENOMIC DNA]</scope>
</reference>
<comment type="caution">
    <text evidence="1">The sequence shown here is derived from an EMBL/GenBank/DDBJ whole genome shotgun (WGS) entry which is preliminary data.</text>
</comment>
<dbReference type="Proteomes" id="UP000178615">
    <property type="component" value="Unassembled WGS sequence"/>
</dbReference>
<proteinExistence type="predicted"/>
<dbReference type="AlphaFoldDB" id="A0A1F4UKM3"/>
<evidence type="ECO:0000313" key="2">
    <source>
        <dbReference type="Proteomes" id="UP000178615"/>
    </source>
</evidence>
<protein>
    <submittedName>
        <fullName evidence="1">Uncharacterized protein</fullName>
    </submittedName>
</protein>
<sequence length="87" mass="10433">MTKWVTVYEKENTEIFLMDLLKYLTSQSNYYRIENITVEKTEKETKYTVDILFFNQKNEGKVYISKKTGDDDKQITTTETEKDKEVK</sequence>
<accession>A0A1F4UKM3</accession>
<evidence type="ECO:0000313" key="1">
    <source>
        <dbReference type="EMBL" id="OGC45412.1"/>
    </source>
</evidence>